<dbReference type="PaxDb" id="880073-Calab_0240"/>
<name>H1XNU9_CALAY</name>
<dbReference type="Proteomes" id="UP000183868">
    <property type="component" value="Chromosome"/>
</dbReference>
<sequence length="134" mass="14026">MAFKGSSESSSSELNFIGKGTVINGEIATESSLRIDGTVKGKIICKNTLTVGETGRVEGEIQANNAIIGGKIEGKVNVSQKLVLESKSSLIGELKASKLIIDEGAVFQGTSDMGAGTKNEAFDKKQPLKHNATK</sequence>
<organism evidence="3 4">
    <name type="scientific">Caldithrix abyssi DSM 13497</name>
    <dbReference type="NCBI Taxonomy" id="880073"/>
    <lineage>
        <taxon>Bacteria</taxon>
        <taxon>Pseudomonadati</taxon>
        <taxon>Calditrichota</taxon>
        <taxon>Calditrichia</taxon>
        <taxon>Calditrichales</taxon>
        <taxon>Calditrichaceae</taxon>
        <taxon>Caldithrix</taxon>
    </lineage>
</organism>
<dbReference type="InParanoid" id="H1XNU9"/>
<comment type="similarity">
    <text evidence="1">Belongs to the bactofilin family.</text>
</comment>
<dbReference type="PANTHER" id="PTHR35024:SF4">
    <property type="entry name" value="POLYMER-FORMING CYTOSKELETAL PROTEIN"/>
    <property type="match status" value="1"/>
</dbReference>
<proteinExistence type="inferred from homology"/>
<evidence type="ECO:0000256" key="1">
    <source>
        <dbReference type="ARBA" id="ARBA00044755"/>
    </source>
</evidence>
<keyword evidence="4" id="KW-1185">Reference proteome</keyword>
<gene>
    <name evidence="2" type="primary">ccmA</name>
    <name evidence="2" type="ORF">Cabys_3036</name>
    <name evidence="3" type="ORF">Calab_0240</name>
</gene>
<evidence type="ECO:0000313" key="5">
    <source>
        <dbReference type="Proteomes" id="UP000183868"/>
    </source>
</evidence>
<dbReference type="KEGG" id="caby:Cabys_3036"/>
<dbReference type="EMBL" id="CP018099">
    <property type="protein sequence ID" value="APF19784.1"/>
    <property type="molecule type" value="Genomic_DNA"/>
</dbReference>
<evidence type="ECO:0000313" key="4">
    <source>
        <dbReference type="Proteomes" id="UP000004671"/>
    </source>
</evidence>
<evidence type="ECO:0000313" key="3">
    <source>
        <dbReference type="EMBL" id="EHO39889.1"/>
    </source>
</evidence>
<dbReference type="OrthoDB" id="5432602at2"/>
<dbReference type="AlphaFoldDB" id="H1XNU9"/>
<reference evidence="2 5" key="2">
    <citation type="submission" date="2016-11" db="EMBL/GenBank/DDBJ databases">
        <title>Genomic analysis of Caldithrix abyssi and proposal of a novel bacterial phylum Caldithrichaeota.</title>
        <authorList>
            <person name="Kublanov I."/>
            <person name="Sigalova O."/>
            <person name="Gavrilov S."/>
            <person name="Lebedinsky A."/>
            <person name="Ivanova N."/>
            <person name="Daum C."/>
            <person name="Reddy T."/>
            <person name="Klenk H.P."/>
            <person name="Goker M."/>
            <person name="Reva O."/>
            <person name="Miroshnichenko M."/>
            <person name="Kyprides N."/>
            <person name="Woyke T."/>
            <person name="Gelfand M."/>
        </authorList>
    </citation>
    <scope>NUCLEOTIDE SEQUENCE [LARGE SCALE GENOMIC DNA]</scope>
    <source>
        <strain evidence="2 5">LF13</strain>
    </source>
</reference>
<dbReference type="STRING" id="880073.Cabys_3036"/>
<dbReference type="Proteomes" id="UP000004671">
    <property type="component" value="Chromosome"/>
</dbReference>
<reference evidence="3 4" key="1">
    <citation type="submission" date="2011-09" db="EMBL/GenBank/DDBJ databases">
        <title>The permanent draft genome of Caldithrix abyssi DSM 13497.</title>
        <authorList>
            <consortium name="US DOE Joint Genome Institute (JGI-PGF)"/>
            <person name="Lucas S."/>
            <person name="Han J."/>
            <person name="Lapidus A."/>
            <person name="Bruce D."/>
            <person name="Goodwin L."/>
            <person name="Pitluck S."/>
            <person name="Peters L."/>
            <person name="Kyrpides N."/>
            <person name="Mavromatis K."/>
            <person name="Ivanova N."/>
            <person name="Mikhailova N."/>
            <person name="Chertkov O."/>
            <person name="Detter J.C."/>
            <person name="Tapia R."/>
            <person name="Han C."/>
            <person name="Land M."/>
            <person name="Hauser L."/>
            <person name="Markowitz V."/>
            <person name="Cheng J.-F."/>
            <person name="Hugenholtz P."/>
            <person name="Woyke T."/>
            <person name="Wu D."/>
            <person name="Spring S."/>
            <person name="Brambilla E."/>
            <person name="Klenk H.-P."/>
            <person name="Eisen J.A."/>
        </authorList>
    </citation>
    <scope>NUCLEOTIDE SEQUENCE [LARGE SCALE GENOMIC DNA]</scope>
    <source>
        <strain evidence="3 4">DSM 13497</strain>
    </source>
</reference>
<dbReference type="Pfam" id="PF04519">
    <property type="entry name" value="Bactofilin"/>
    <property type="match status" value="1"/>
</dbReference>
<dbReference type="eggNOG" id="COG1664">
    <property type="taxonomic scope" value="Bacteria"/>
</dbReference>
<dbReference type="EMBL" id="CM001402">
    <property type="protein sequence ID" value="EHO39889.1"/>
    <property type="molecule type" value="Genomic_DNA"/>
</dbReference>
<evidence type="ECO:0000313" key="2">
    <source>
        <dbReference type="EMBL" id="APF19784.1"/>
    </source>
</evidence>
<protein>
    <submittedName>
        <fullName evidence="2">Protein CcmA, bactofilin family</fullName>
    </submittedName>
</protein>
<dbReference type="RefSeq" id="WP_006926788.1">
    <property type="nucleotide sequence ID" value="NZ_CM001402.1"/>
</dbReference>
<dbReference type="PANTHER" id="PTHR35024">
    <property type="entry name" value="HYPOTHETICAL CYTOSOLIC PROTEIN"/>
    <property type="match status" value="1"/>
</dbReference>
<dbReference type="HOGENOM" id="CLU_072799_6_5_0"/>
<accession>H1XNU9</accession>
<dbReference type="InterPro" id="IPR007607">
    <property type="entry name" value="BacA/B"/>
</dbReference>